<dbReference type="OrthoDB" id="430436at2759"/>
<dbReference type="SUPFAM" id="SSF51735">
    <property type="entry name" value="NAD(P)-binding Rossmann-fold domains"/>
    <property type="match status" value="1"/>
</dbReference>
<protein>
    <submittedName>
        <fullName evidence="3">Uncharacterized protein</fullName>
    </submittedName>
</protein>
<comment type="subcellular location">
    <subcellularLocation>
        <location evidence="1">Mitochondrion outer membrane</location>
        <topology evidence="1">Peripheral membrane protein</topology>
    </subcellularLocation>
</comment>
<gene>
    <name evidence="3" type="ORF">BC936DRAFT_148503</name>
</gene>
<dbReference type="Proteomes" id="UP000268093">
    <property type="component" value="Unassembled WGS sequence"/>
</dbReference>
<sequence length="241" mass="26766">MPIARLSVVWSKSIDAQLLVVCHRIFLPQNAAENSYVFGTLGIARKAAGSPENFKRIDQGYIVKTAKIAAEENPGQGENALSPVHYIYCSSIRQNLGPASTNDQRLTSHAASSLFTSTIQGANARSHFLYLKSKGETENALAESCNLSRVTTVRPTGLDVEEERPRGTYWYETLVFDYINRPLNWLGFKMSVPVAVLARGMRRAALGEIPEKMRVIKKTKGNGTVFNIIEYKEFIELGLQP</sequence>
<comment type="similarity">
    <text evidence="2">Belongs to the FMP52 family.</text>
</comment>
<dbReference type="InterPro" id="IPR036291">
    <property type="entry name" value="NAD(P)-bd_dom_sf"/>
</dbReference>
<proteinExistence type="inferred from homology"/>
<name>A0A433D2X4_9FUNG</name>
<accession>A0A433D2X4</accession>
<comment type="caution">
    <text evidence="3">The sequence shown here is derived from an EMBL/GenBank/DDBJ whole genome shotgun (WGS) entry which is preliminary data.</text>
</comment>
<dbReference type="PANTHER" id="PTHR14097">
    <property type="entry name" value="OXIDOREDUCTASE HTATIP2"/>
    <property type="match status" value="1"/>
</dbReference>
<dbReference type="AlphaFoldDB" id="A0A433D2X4"/>
<evidence type="ECO:0000256" key="2">
    <source>
        <dbReference type="ARBA" id="ARBA00006617"/>
    </source>
</evidence>
<dbReference type="Gene3D" id="3.40.50.720">
    <property type="entry name" value="NAD(P)-binding Rossmann-like Domain"/>
    <property type="match status" value="1"/>
</dbReference>
<keyword evidence="4" id="KW-1185">Reference proteome</keyword>
<evidence type="ECO:0000256" key="1">
    <source>
        <dbReference type="ARBA" id="ARBA00004450"/>
    </source>
</evidence>
<organism evidence="3 4">
    <name type="scientific">Jimgerdemannia flammicorona</name>
    <dbReference type="NCBI Taxonomy" id="994334"/>
    <lineage>
        <taxon>Eukaryota</taxon>
        <taxon>Fungi</taxon>
        <taxon>Fungi incertae sedis</taxon>
        <taxon>Mucoromycota</taxon>
        <taxon>Mucoromycotina</taxon>
        <taxon>Endogonomycetes</taxon>
        <taxon>Endogonales</taxon>
        <taxon>Endogonaceae</taxon>
        <taxon>Jimgerdemannia</taxon>
    </lineage>
</organism>
<evidence type="ECO:0000313" key="4">
    <source>
        <dbReference type="Proteomes" id="UP000268093"/>
    </source>
</evidence>
<reference evidence="3 4" key="1">
    <citation type="journal article" date="2018" name="New Phytol.">
        <title>Phylogenomics of Endogonaceae and evolution of mycorrhizas within Mucoromycota.</title>
        <authorList>
            <person name="Chang Y."/>
            <person name="Desiro A."/>
            <person name="Na H."/>
            <person name="Sandor L."/>
            <person name="Lipzen A."/>
            <person name="Clum A."/>
            <person name="Barry K."/>
            <person name="Grigoriev I.V."/>
            <person name="Martin F.M."/>
            <person name="Stajich J.E."/>
            <person name="Smith M.E."/>
            <person name="Bonito G."/>
            <person name="Spatafora J.W."/>
        </authorList>
    </citation>
    <scope>NUCLEOTIDE SEQUENCE [LARGE SCALE GENOMIC DNA]</scope>
    <source>
        <strain evidence="3 4">GMNB39</strain>
    </source>
</reference>
<dbReference type="PANTHER" id="PTHR14097:SF7">
    <property type="entry name" value="OXIDOREDUCTASE HTATIP2"/>
    <property type="match status" value="1"/>
</dbReference>
<evidence type="ECO:0000313" key="3">
    <source>
        <dbReference type="EMBL" id="RUP45192.1"/>
    </source>
</evidence>
<dbReference type="EMBL" id="RBNI01007671">
    <property type="protein sequence ID" value="RUP45192.1"/>
    <property type="molecule type" value="Genomic_DNA"/>
</dbReference>
<dbReference type="GO" id="GO:0005741">
    <property type="term" value="C:mitochondrial outer membrane"/>
    <property type="evidence" value="ECO:0007669"/>
    <property type="project" value="UniProtKB-SubCell"/>
</dbReference>